<dbReference type="Pfam" id="PF00072">
    <property type="entry name" value="Response_reg"/>
    <property type="match status" value="2"/>
</dbReference>
<keyword evidence="6" id="KW-0808">Transferase</keyword>
<dbReference type="CDD" id="cd17546">
    <property type="entry name" value="REC_hyHK_CKI1_RcsC-like"/>
    <property type="match status" value="2"/>
</dbReference>
<keyword evidence="12" id="KW-0902">Two-component regulatory system</keyword>
<dbReference type="Pfam" id="PF01627">
    <property type="entry name" value="Hpt"/>
    <property type="match status" value="1"/>
</dbReference>
<feature type="domain" description="HPt" evidence="21">
    <location>
        <begin position="852"/>
        <end position="945"/>
    </location>
</feature>
<dbReference type="Gene3D" id="3.30.565.10">
    <property type="entry name" value="Histidine kinase-like ATPase, C-terminal domain"/>
    <property type="match status" value="1"/>
</dbReference>
<keyword evidence="10" id="KW-0067">ATP-binding</keyword>
<dbReference type="SMART" id="SM00388">
    <property type="entry name" value="HisKA"/>
    <property type="match status" value="1"/>
</dbReference>
<dbReference type="InterPro" id="IPR008207">
    <property type="entry name" value="Sig_transdc_His_kin_Hpt_dom"/>
</dbReference>
<dbReference type="Pfam" id="PF17152">
    <property type="entry name" value="CHASE8"/>
    <property type="match status" value="1"/>
</dbReference>
<dbReference type="SUPFAM" id="SSF55874">
    <property type="entry name" value="ATPase domain of HSP90 chaperone/DNA topoisomerase II/histidine kinase"/>
    <property type="match status" value="1"/>
</dbReference>
<feature type="transmembrane region" description="Helical" evidence="17">
    <location>
        <begin position="16"/>
        <end position="36"/>
    </location>
</feature>
<dbReference type="CDD" id="cd06225">
    <property type="entry name" value="HAMP"/>
    <property type="match status" value="1"/>
</dbReference>
<dbReference type="PROSITE" id="PS50894">
    <property type="entry name" value="HPT"/>
    <property type="match status" value="1"/>
</dbReference>
<dbReference type="PANTHER" id="PTHR45339:SF1">
    <property type="entry name" value="HYBRID SIGNAL TRANSDUCTION HISTIDINE KINASE J"/>
    <property type="match status" value="1"/>
</dbReference>
<dbReference type="Proteomes" id="UP000184603">
    <property type="component" value="Unassembled WGS sequence"/>
</dbReference>
<dbReference type="Gene3D" id="3.40.50.2300">
    <property type="match status" value="2"/>
</dbReference>
<feature type="domain" description="Histidine kinase" evidence="18">
    <location>
        <begin position="275"/>
        <end position="496"/>
    </location>
</feature>
<reference evidence="22 23" key="1">
    <citation type="submission" date="2016-12" db="EMBL/GenBank/DDBJ databases">
        <authorList>
            <person name="Song W.-J."/>
            <person name="Kurnit D.M."/>
        </authorList>
    </citation>
    <scope>NUCLEOTIDE SEQUENCE [LARGE SCALE GENOMIC DNA]</scope>
    <source>
        <strain evidence="22 23">DSM 18488</strain>
    </source>
</reference>
<dbReference type="SUPFAM" id="SSF47384">
    <property type="entry name" value="Homodimeric domain of signal transducing histidine kinase"/>
    <property type="match status" value="1"/>
</dbReference>
<dbReference type="PROSITE" id="PS50109">
    <property type="entry name" value="HIS_KIN"/>
    <property type="match status" value="1"/>
</dbReference>
<dbReference type="STRING" id="1121416.SAMN02745220_02498"/>
<feature type="transmembrane region" description="Helical" evidence="17">
    <location>
        <begin position="161"/>
        <end position="183"/>
    </location>
</feature>
<dbReference type="InterPro" id="IPR005467">
    <property type="entry name" value="His_kinase_dom"/>
</dbReference>
<dbReference type="SMART" id="SM00387">
    <property type="entry name" value="HATPase_c"/>
    <property type="match status" value="1"/>
</dbReference>
<dbReference type="InterPro" id="IPR033417">
    <property type="entry name" value="CHASE8"/>
</dbReference>
<evidence type="ECO:0000256" key="16">
    <source>
        <dbReference type="SAM" id="MobiDB-lite"/>
    </source>
</evidence>
<dbReference type="InterPro" id="IPR003660">
    <property type="entry name" value="HAMP_dom"/>
</dbReference>
<dbReference type="InterPro" id="IPR011006">
    <property type="entry name" value="CheY-like_superfamily"/>
</dbReference>
<dbReference type="InterPro" id="IPR001789">
    <property type="entry name" value="Sig_transdc_resp-reg_receiver"/>
</dbReference>
<dbReference type="SMART" id="SM00448">
    <property type="entry name" value="REC"/>
    <property type="match status" value="2"/>
</dbReference>
<evidence type="ECO:0000256" key="11">
    <source>
        <dbReference type="ARBA" id="ARBA00022989"/>
    </source>
</evidence>
<dbReference type="CDD" id="cd16922">
    <property type="entry name" value="HATPase_EvgS-ArcB-TorS-like"/>
    <property type="match status" value="1"/>
</dbReference>
<evidence type="ECO:0000256" key="14">
    <source>
        <dbReference type="PROSITE-ProRule" id="PRU00110"/>
    </source>
</evidence>
<dbReference type="PROSITE" id="PS50110">
    <property type="entry name" value="RESPONSE_REGULATORY"/>
    <property type="match status" value="2"/>
</dbReference>
<dbReference type="SUPFAM" id="SSF158472">
    <property type="entry name" value="HAMP domain-like"/>
    <property type="match status" value="1"/>
</dbReference>
<dbReference type="PRINTS" id="PR00344">
    <property type="entry name" value="BCTRLSENSOR"/>
</dbReference>
<dbReference type="PROSITE" id="PS50885">
    <property type="entry name" value="HAMP"/>
    <property type="match status" value="1"/>
</dbReference>
<dbReference type="InterPro" id="IPR036097">
    <property type="entry name" value="HisK_dim/P_sf"/>
</dbReference>
<comment type="catalytic activity">
    <reaction evidence="1">
        <text>ATP + protein L-histidine = ADP + protein N-phospho-L-histidine.</text>
        <dbReference type="EC" id="2.7.13.3"/>
    </reaction>
</comment>
<dbReference type="PANTHER" id="PTHR45339">
    <property type="entry name" value="HYBRID SIGNAL TRANSDUCTION HISTIDINE KINASE J"/>
    <property type="match status" value="1"/>
</dbReference>
<dbReference type="AlphaFoldDB" id="A0A1M7Y882"/>
<dbReference type="FunFam" id="3.30.565.10:FF:000010">
    <property type="entry name" value="Sensor histidine kinase RcsC"/>
    <property type="match status" value="1"/>
</dbReference>
<gene>
    <name evidence="22" type="ORF">SAMN02745220_02498</name>
</gene>
<dbReference type="Pfam" id="PF00512">
    <property type="entry name" value="HisKA"/>
    <property type="match status" value="1"/>
</dbReference>
<evidence type="ECO:0000313" key="23">
    <source>
        <dbReference type="Proteomes" id="UP000184603"/>
    </source>
</evidence>
<dbReference type="EMBL" id="FRFE01000011">
    <property type="protein sequence ID" value="SHO48843.1"/>
    <property type="molecule type" value="Genomic_DNA"/>
</dbReference>
<protein>
    <recommendedName>
        <fullName evidence="3">histidine kinase</fullName>
        <ecNumber evidence="3">2.7.13.3</ecNumber>
    </recommendedName>
</protein>
<dbReference type="SMART" id="SM00304">
    <property type="entry name" value="HAMP"/>
    <property type="match status" value="1"/>
</dbReference>
<dbReference type="Pfam" id="PF00672">
    <property type="entry name" value="HAMP"/>
    <property type="match status" value="1"/>
</dbReference>
<feature type="modified residue" description="4-aspartylphosphate" evidence="15">
    <location>
        <position position="712"/>
    </location>
</feature>
<evidence type="ECO:0000256" key="17">
    <source>
        <dbReference type="SAM" id="Phobius"/>
    </source>
</evidence>
<dbReference type="Gene3D" id="1.20.120.160">
    <property type="entry name" value="HPT domain"/>
    <property type="match status" value="1"/>
</dbReference>
<evidence type="ECO:0000256" key="3">
    <source>
        <dbReference type="ARBA" id="ARBA00012438"/>
    </source>
</evidence>
<dbReference type="SUPFAM" id="SSF47226">
    <property type="entry name" value="Histidine-containing phosphotransfer domain, HPT domain"/>
    <property type="match status" value="1"/>
</dbReference>
<dbReference type="InterPro" id="IPR036641">
    <property type="entry name" value="HPT_dom_sf"/>
</dbReference>
<evidence type="ECO:0000256" key="1">
    <source>
        <dbReference type="ARBA" id="ARBA00000085"/>
    </source>
</evidence>
<evidence type="ECO:0000256" key="7">
    <source>
        <dbReference type="ARBA" id="ARBA00022692"/>
    </source>
</evidence>
<feature type="domain" description="Response regulatory" evidence="19">
    <location>
        <begin position="515"/>
        <end position="636"/>
    </location>
</feature>
<dbReference type="SUPFAM" id="SSF52172">
    <property type="entry name" value="CheY-like"/>
    <property type="match status" value="2"/>
</dbReference>
<dbReference type="InterPro" id="IPR036890">
    <property type="entry name" value="HATPase_C_sf"/>
</dbReference>
<evidence type="ECO:0000256" key="8">
    <source>
        <dbReference type="ARBA" id="ARBA00022741"/>
    </source>
</evidence>
<sequence>MHWQFYSLPIRDKLKVIIFMACSVALLLTAVVSVVSQWGVAREQLKTELETLVQVISQNSVAGLTFHDRDGLEDVLGSLQVKSTVISAQIMNSNGEVYARFVNPAFQDEFREEMTPRELLQQPIGVRSTFESARCNQPITLDGKQIGLLTVEVSNRESNHYLFLVSGVLLLTNGLVFALVAMMSGRLVKVISSPITELSRAMKKVSDENQYTVRVPIFNEDELGLLARGFNEMLAQIEERDEYLEEQVKERTRDLVEAKEVAEEASRVKSQFLANMSHEIRTPMNGVLGMAELMQATDLDAEQTRLAKTIQGSGEALLEIINDILDFSKIEAGRLELEYIDFDLRMLIEDVVQLLAPRAHAKHLELATVFEDRTTTELRGDPSRLRQVIVNLVGNAIKFTDKGEVVVHVSTISCGVNREMLHVEVKDTGIGISSESMKQLFTPFSQADGSMTRKYGGTGLGLAISKQIVELMGGTLRCESEPKKGSIFYIDVELPQCLAEHQQVDREFEGLDGYRLLVIDDNATNRAIVTNQTKRWGMVSDSAANGREGLDTLHEAIKNHCPYDFVVLDMHMPDMNGLEVAKAIRNDPAFQDLKMIMLTSVGLRGDAKMARDSGIVAYLTKPVRQAELYATFIKVLSLGGDGADKQIITKYNIVDNIPAFDLSVLVAEDNETNREVAKGMLKYFGCRVDFVENGMNAVKAVMKKDYDLVLMDCQMPEMDGYEATMAIRAHEQSAGKESALKIVALTAHALGGDRERCLKVGMDDYMSKPFKQDDLQEMLRKLFTDKMVRPRQISACELGRTTKKIESPESDRTTVSNEQEGIFEAKTNKRERESAIDVSVLAGLNALEIPGEPSVKDQVVRAYLNNGESTVAKLKGFVETGRMNDLRIAAHTMKSSSANVGALRLSKMCAELESIAAVGIIENIDDLIEAIHNEYLQVEDSLNMELILDDTQHT</sequence>
<dbReference type="GO" id="GO:0005524">
    <property type="term" value="F:ATP binding"/>
    <property type="evidence" value="ECO:0007669"/>
    <property type="project" value="UniProtKB-KW"/>
</dbReference>
<dbReference type="FunFam" id="1.10.287.130:FF:000003">
    <property type="entry name" value="Histidine kinase"/>
    <property type="match status" value="1"/>
</dbReference>
<keyword evidence="5 15" id="KW-0597">Phosphoprotein</keyword>
<dbReference type="EC" id="2.7.13.3" evidence="3"/>
<dbReference type="GO" id="GO:0000155">
    <property type="term" value="F:phosphorelay sensor kinase activity"/>
    <property type="evidence" value="ECO:0007669"/>
    <property type="project" value="InterPro"/>
</dbReference>
<feature type="region of interest" description="Disordered" evidence="16">
    <location>
        <begin position="803"/>
        <end position="824"/>
    </location>
</feature>
<evidence type="ECO:0000259" key="18">
    <source>
        <dbReference type="PROSITE" id="PS50109"/>
    </source>
</evidence>
<evidence type="ECO:0000256" key="12">
    <source>
        <dbReference type="ARBA" id="ARBA00023012"/>
    </source>
</evidence>
<dbReference type="InterPro" id="IPR003594">
    <property type="entry name" value="HATPase_dom"/>
</dbReference>
<keyword evidence="4" id="KW-1003">Cell membrane</keyword>
<accession>A0A1M7Y882</accession>
<evidence type="ECO:0000256" key="4">
    <source>
        <dbReference type="ARBA" id="ARBA00022475"/>
    </source>
</evidence>
<keyword evidence="7 17" id="KW-0812">Transmembrane</keyword>
<evidence type="ECO:0000259" key="19">
    <source>
        <dbReference type="PROSITE" id="PS50110"/>
    </source>
</evidence>
<keyword evidence="11 17" id="KW-1133">Transmembrane helix</keyword>
<evidence type="ECO:0000259" key="21">
    <source>
        <dbReference type="PROSITE" id="PS50894"/>
    </source>
</evidence>
<evidence type="ECO:0000256" key="6">
    <source>
        <dbReference type="ARBA" id="ARBA00022679"/>
    </source>
</evidence>
<evidence type="ECO:0000256" key="13">
    <source>
        <dbReference type="ARBA" id="ARBA00023136"/>
    </source>
</evidence>
<organism evidence="22 23">
    <name type="scientific">Desulfopila aestuarii DSM 18488</name>
    <dbReference type="NCBI Taxonomy" id="1121416"/>
    <lineage>
        <taxon>Bacteria</taxon>
        <taxon>Pseudomonadati</taxon>
        <taxon>Thermodesulfobacteriota</taxon>
        <taxon>Desulfobulbia</taxon>
        <taxon>Desulfobulbales</taxon>
        <taxon>Desulfocapsaceae</taxon>
        <taxon>Desulfopila</taxon>
    </lineage>
</organism>
<feature type="domain" description="Response regulatory" evidence="19">
    <location>
        <begin position="663"/>
        <end position="783"/>
    </location>
</feature>
<dbReference type="Gene3D" id="1.10.8.500">
    <property type="entry name" value="HAMP domain in histidine kinase"/>
    <property type="match status" value="1"/>
</dbReference>
<dbReference type="Pfam" id="PF02518">
    <property type="entry name" value="HATPase_c"/>
    <property type="match status" value="1"/>
</dbReference>
<feature type="compositionally biased region" description="Basic and acidic residues" evidence="16">
    <location>
        <begin position="803"/>
        <end position="812"/>
    </location>
</feature>
<evidence type="ECO:0000313" key="22">
    <source>
        <dbReference type="EMBL" id="SHO48843.1"/>
    </source>
</evidence>
<evidence type="ECO:0000256" key="2">
    <source>
        <dbReference type="ARBA" id="ARBA00004651"/>
    </source>
</evidence>
<name>A0A1M7Y882_9BACT</name>
<evidence type="ECO:0000256" key="9">
    <source>
        <dbReference type="ARBA" id="ARBA00022777"/>
    </source>
</evidence>
<evidence type="ECO:0000256" key="5">
    <source>
        <dbReference type="ARBA" id="ARBA00022553"/>
    </source>
</evidence>
<keyword evidence="9 22" id="KW-0418">Kinase</keyword>
<evidence type="ECO:0000259" key="20">
    <source>
        <dbReference type="PROSITE" id="PS50885"/>
    </source>
</evidence>
<dbReference type="InterPro" id="IPR003661">
    <property type="entry name" value="HisK_dim/P_dom"/>
</dbReference>
<keyword evidence="23" id="KW-1185">Reference proteome</keyword>
<feature type="modified residue" description="4-aspartylphosphate" evidence="15">
    <location>
        <position position="569"/>
    </location>
</feature>
<keyword evidence="13 17" id="KW-0472">Membrane</keyword>
<keyword evidence="8" id="KW-0547">Nucleotide-binding</keyword>
<dbReference type="Gene3D" id="1.10.287.130">
    <property type="match status" value="1"/>
</dbReference>
<feature type="modified residue" description="Phosphohistidine" evidence="14">
    <location>
        <position position="891"/>
    </location>
</feature>
<comment type="subcellular location">
    <subcellularLocation>
        <location evidence="2">Cell membrane</location>
        <topology evidence="2">Multi-pass membrane protein</topology>
    </subcellularLocation>
</comment>
<evidence type="ECO:0000256" key="10">
    <source>
        <dbReference type="ARBA" id="ARBA00022840"/>
    </source>
</evidence>
<feature type="domain" description="HAMP" evidence="20">
    <location>
        <begin position="189"/>
        <end position="242"/>
    </location>
</feature>
<evidence type="ECO:0000256" key="15">
    <source>
        <dbReference type="PROSITE-ProRule" id="PRU00169"/>
    </source>
</evidence>
<dbReference type="CDD" id="cd00082">
    <property type="entry name" value="HisKA"/>
    <property type="match status" value="1"/>
</dbReference>
<proteinExistence type="predicted"/>
<dbReference type="GO" id="GO:0005886">
    <property type="term" value="C:plasma membrane"/>
    <property type="evidence" value="ECO:0007669"/>
    <property type="project" value="UniProtKB-SubCell"/>
</dbReference>
<dbReference type="InterPro" id="IPR004358">
    <property type="entry name" value="Sig_transdc_His_kin-like_C"/>
</dbReference>